<dbReference type="Proteomes" id="UP000009273">
    <property type="component" value="Segment"/>
</dbReference>
<gene>
    <name evidence="1" type="primary">17</name>
    <name evidence="1" type="ORF">G_17</name>
</gene>
<protein>
    <submittedName>
        <fullName evidence="1">Gp17</fullName>
    </submittedName>
</protein>
<evidence type="ECO:0000313" key="1">
    <source>
        <dbReference type="EMBL" id="AEO93288.1"/>
    </source>
</evidence>
<sequence length="104" mass="11921">MKRLIKKSNHVEPSIHNEVEDKIIHPNTNINENQNPSFLLTRQLFADTAFTPTATISYQFARKIENGEFSHLGSIEEARGNWSEWLNALDSFLEESGHKGLKKN</sequence>
<reference evidence="1 2" key="1">
    <citation type="submission" date="2011-09" db="EMBL/GenBank/DDBJ databases">
        <authorList>
            <person name="Pope W.H."/>
            <person name="Pedulla M.L."/>
            <person name="Ford M.E."/>
            <person name="Peebles C.L."/>
            <person name="Hatfull G.H."/>
            <person name="Hendrix R.W."/>
        </authorList>
    </citation>
    <scope>NUCLEOTIDE SEQUENCE [LARGE SCALE GENOMIC DNA]</scope>
    <source>
        <strain evidence="1">G</strain>
    </source>
</reference>
<keyword evidence="2" id="KW-1185">Reference proteome</keyword>
<accession>G3MB87</accession>
<evidence type="ECO:0000313" key="2">
    <source>
        <dbReference type="Proteomes" id="UP000009273"/>
    </source>
</evidence>
<dbReference type="EMBL" id="JN638751">
    <property type="protein sequence ID" value="AEO93288.1"/>
    <property type="molecule type" value="Genomic_DNA"/>
</dbReference>
<dbReference type="RefSeq" id="YP_009015328.1">
    <property type="nucleotide sequence ID" value="NC_023719.1"/>
</dbReference>
<dbReference type="KEGG" id="vg:18563236"/>
<name>G3MB87_9CAUD</name>
<organism evidence="1 2">
    <name type="scientific">Bacillus phage G</name>
    <dbReference type="NCBI Taxonomy" id="2884420"/>
    <lineage>
        <taxon>Viruses</taxon>
        <taxon>Duplodnaviria</taxon>
        <taxon>Heunggongvirae</taxon>
        <taxon>Uroviricota</taxon>
        <taxon>Caudoviricetes</taxon>
        <taxon>Donellivirus</taxon>
        <taxon>Donellivirus gee</taxon>
    </lineage>
</organism>
<proteinExistence type="predicted"/>
<dbReference type="GeneID" id="18563236"/>